<dbReference type="PANTHER" id="PTHR10151:SF114">
    <property type="entry name" value="ECTONUCLEOTIDE PYROPHOSPHATASE_PHOSPHODIESTERASE C27A7.3"/>
    <property type="match status" value="1"/>
</dbReference>
<dbReference type="SUPFAM" id="SSF53649">
    <property type="entry name" value="Alkaline phosphatase-like"/>
    <property type="match status" value="1"/>
</dbReference>
<dbReference type="InterPro" id="IPR017850">
    <property type="entry name" value="Alkaline_phosphatase_core_sf"/>
</dbReference>
<keyword evidence="4" id="KW-0812">Transmembrane</keyword>
<name>A0AAV4QZM8_CAEEX</name>
<keyword evidence="7" id="KW-1185">Reference proteome</keyword>
<dbReference type="Gene3D" id="3.40.570.10">
    <property type="entry name" value="Extracellular Endonuclease, subunit A"/>
    <property type="match status" value="1"/>
</dbReference>
<dbReference type="EMBL" id="BPLR01007051">
    <property type="protein sequence ID" value="GIY14234.1"/>
    <property type="molecule type" value="Genomic_DNA"/>
</dbReference>
<comment type="caution">
    <text evidence="6">The sequence shown here is derived from an EMBL/GenBank/DDBJ whole genome shotgun (WGS) entry which is preliminary data.</text>
</comment>
<dbReference type="Gene3D" id="3.40.720.10">
    <property type="entry name" value="Alkaline Phosphatase, subunit A"/>
    <property type="match status" value="1"/>
</dbReference>
<dbReference type="GO" id="GO:0046872">
    <property type="term" value="F:metal ion binding"/>
    <property type="evidence" value="ECO:0007669"/>
    <property type="project" value="InterPro"/>
</dbReference>
<reference evidence="6 7" key="1">
    <citation type="submission" date="2021-06" db="EMBL/GenBank/DDBJ databases">
        <title>Caerostris extrusa draft genome.</title>
        <authorList>
            <person name="Kono N."/>
            <person name="Arakawa K."/>
        </authorList>
    </citation>
    <scope>NUCLEOTIDE SEQUENCE [LARGE SCALE GENOMIC DNA]</scope>
</reference>
<dbReference type="GO" id="GO:0003676">
    <property type="term" value="F:nucleic acid binding"/>
    <property type="evidence" value="ECO:0007669"/>
    <property type="project" value="InterPro"/>
</dbReference>
<evidence type="ECO:0000256" key="1">
    <source>
        <dbReference type="ARBA" id="ARBA00022801"/>
    </source>
</evidence>
<accession>A0AAV4QZM8</accession>
<evidence type="ECO:0000256" key="2">
    <source>
        <dbReference type="ARBA" id="ARBA00023180"/>
    </source>
</evidence>
<dbReference type="Proteomes" id="UP001054945">
    <property type="component" value="Unassembled WGS sequence"/>
</dbReference>
<organism evidence="6 7">
    <name type="scientific">Caerostris extrusa</name>
    <name type="common">Bark spider</name>
    <name type="synonym">Caerostris bankana</name>
    <dbReference type="NCBI Taxonomy" id="172846"/>
    <lineage>
        <taxon>Eukaryota</taxon>
        <taxon>Metazoa</taxon>
        <taxon>Ecdysozoa</taxon>
        <taxon>Arthropoda</taxon>
        <taxon>Chelicerata</taxon>
        <taxon>Arachnida</taxon>
        <taxon>Araneae</taxon>
        <taxon>Araneomorphae</taxon>
        <taxon>Entelegynae</taxon>
        <taxon>Araneoidea</taxon>
        <taxon>Araneidae</taxon>
        <taxon>Caerostris</taxon>
    </lineage>
</organism>
<evidence type="ECO:0000256" key="4">
    <source>
        <dbReference type="SAM" id="Phobius"/>
    </source>
</evidence>
<dbReference type="InterPro" id="IPR044925">
    <property type="entry name" value="His-Me_finger_sf"/>
</dbReference>
<dbReference type="GO" id="GO:0016787">
    <property type="term" value="F:hydrolase activity"/>
    <property type="evidence" value="ECO:0007669"/>
    <property type="project" value="UniProtKB-KW"/>
</dbReference>
<keyword evidence="1" id="KW-0378">Hydrolase</keyword>
<dbReference type="Gene3D" id="3.30.1360.180">
    <property type="match status" value="1"/>
</dbReference>
<proteinExistence type="predicted"/>
<keyword evidence="4" id="KW-0472">Membrane</keyword>
<dbReference type="InterPro" id="IPR020821">
    <property type="entry name" value="ENPP1-3/EXOG-like_nuc-like"/>
</dbReference>
<keyword evidence="4" id="KW-1133">Transmembrane helix</keyword>
<feature type="region of interest" description="Disordered" evidence="3">
    <location>
        <begin position="1"/>
        <end position="69"/>
    </location>
</feature>
<dbReference type="SMART" id="SM00477">
    <property type="entry name" value="NUC"/>
    <property type="match status" value="1"/>
</dbReference>
<evidence type="ECO:0000259" key="5">
    <source>
        <dbReference type="SMART" id="SM00477"/>
    </source>
</evidence>
<dbReference type="SUPFAM" id="SSF54060">
    <property type="entry name" value="His-Me finger endonucleases"/>
    <property type="match status" value="1"/>
</dbReference>
<dbReference type="GO" id="GO:0016529">
    <property type="term" value="C:sarcoplasmic reticulum"/>
    <property type="evidence" value="ECO:0007669"/>
    <property type="project" value="TreeGrafter"/>
</dbReference>
<dbReference type="AlphaFoldDB" id="A0AAV4QZM8"/>
<gene>
    <name evidence="6" type="primary">ENPP1</name>
    <name evidence="6" type="ORF">CEXT_733151</name>
</gene>
<evidence type="ECO:0000313" key="6">
    <source>
        <dbReference type="EMBL" id="GIY14234.1"/>
    </source>
</evidence>
<dbReference type="GO" id="GO:0055120">
    <property type="term" value="C:striated muscle dense body"/>
    <property type="evidence" value="ECO:0007669"/>
    <property type="project" value="TreeGrafter"/>
</dbReference>
<dbReference type="Pfam" id="PF01663">
    <property type="entry name" value="Phosphodiest"/>
    <property type="match status" value="1"/>
</dbReference>
<keyword evidence="2" id="KW-0325">Glycoprotein</keyword>
<dbReference type="InterPro" id="IPR044929">
    <property type="entry name" value="DNA/RNA_non-sp_Endonuclease_sf"/>
</dbReference>
<feature type="domain" description="ENPP1-3/EXOG-like endonuclease/phosphodiesterase" evidence="5">
    <location>
        <begin position="595"/>
        <end position="786"/>
    </location>
</feature>
<protein>
    <recommendedName>
        <fullName evidence="5">ENPP1-3/EXOG-like endonuclease/phosphodiesterase domain-containing protein</fullName>
    </recommendedName>
</protein>
<sequence>MRENNPNRDENLFKQMPLSEIPTDARRFSPRQGIPGAAAWTSAAQKPRGESSPMELTPPDANPGRYESVPGNTGTPWYRTKNLLVGVAVVLVIATVITLVVLLKPSDERSLPIKKFTELPPVQWIDDCPRSAPLCPSSFSGAPPPLLLVSLDGFRPDYLLRGLTPTLERLSRCGSAPPFMQPVFPSKTFPNHYSQVTGLYPSSHGIIDNFMVDPQTGKVFKLSSDTARESFWWEGEPIWVTAEKQGKRAATFFWPGSEVRIKETRPSYYRNYSHELPFEERVDQVLRWLDLPPPERPSLLTLYMNEPDTAAHKHGIHAKQTNEALIRVDGLVERLLSGIQMRNLTNCINIFIMSDHGMADIECSRSLNLAKLIDISSVETTDGALGRLRLVDGANTTLEALTRELQCRSDHMRVYRKEQLPVRVHYAHHPRIEPLYLDMDSGWSLMKKEPQKKDYKCTGGMHGYDNLFPDMRATFMAVGPSIKRNYTSEPFVNIELYELMCDLIGVTPSPNNGTRGSLHHLLKKPQHPLQDEQEPEAPGTAVPVLREEFSPKHAECNCDVFVEPKIDAGTARALHLPFGVPYSPEEGDSLLLLHNTDYVEAYSNKWKMAAWLGFTLAPQRNFSSSRLGTCWTGDARISKDNTSKCTDYTSTLFTENSILQRPLYPPGFSEPPVHEEAMFVTNSVPKSLNHTTLEMKAFEMLENWAHERGPLHVLTGPAFDLEGTGLKPSSETFQRTQAETSAFLLPNFPFTHNCESEEQTMWKNQARIVDIEKLTGLSLFTALPAYQAVRLRTRLPDPIL</sequence>
<dbReference type="PANTHER" id="PTHR10151">
    <property type="entry name" value="ECTONUCLEOTIDE PYROPHOSPHATASE/PHOSPHODIESTERASE"/>
    <property type="match status" value="1"/>
</dbReference>
<evidence type="ECO:0000313" key="7">
    <source>
        <dbReference type="Proteomes" id="UP001054945"/>
    </source>
</evidence>
<feature type="transmembrane region" description="Helical" evidence="4">
    <location>
        <begin position="83"/>
        <end position="103"/>
    </location>
</feature>
<dbReference type="GO" id="GO:0031674">
    <property type="term" value="C:I band"/>
    <property type="evidence" value="ECO:0007669"/>
    <property type="project" value="TreeGrafter"/>
</dbReference>
<evidence type="ECO:0000256" key="3">
    <source>
        <dbReference type="SAM" id="MobiDB-lite"/>
    </source>
</evidence>
<dbReference type="CDD" id="cd16018">
    <property type="entry name" value="Enpp"/>
    <property type="match status" value="1"/>
</dbReference>
<feature type="compositionally biased region" description="Basic and acidic residues" evidence="3">
    <location>
        <begin position="1"/>
        <end position="12"/>
    </location>
</feature>
<dbReference type="InterPro" id="IPR002591">
    <property type="entry name" value="Phosphodiest/P_Trfase"/>
</dbReference>